<evidence type="ECO:0000313" key="2">
    <source>
        <dbReference type="Proteomes" id="UP001163324"/>
    </source>
</evidence>
<name>A0ACC0V340_9HYPO</name>
<comment type="caution">
    <text evidence="1">The sequence shown here is derived from an EMBL/GenBank/DDBJ whole genome shotgun (WGS) entry which is preliminary data.</text>
</comment>
<proteinExistence type="predicted"/>
<gene>
    <name evidence="1" type="ORF">N3K66_005126</name>
</gene>
<keyword evidence="2" id="KW-1185">Reference proteome</keyword>
<evidence type="ECO:0000313" key="1">
    <source>
        <dbReference type="EMBL" id="KAI9900864.1"/>
    </source>
</evidence>
<accession>A0ACC0V340</accession>
<reference evidence="1" key="1">
    <citation type="submission" date="2022-10" db="EMBL/GenBank/DDBJ databases">
        <title>Complete Genome of Trichothecium roseum strain YXFP-22015, a Plant Pathogen Isolated from Citrus.</title>
        <authorList>
            <person name="Wang Y."/>
            <person name="Zhu L."/>
        </authorList>
    </citation>
    <scope>NUCLEOTIDE SEQUENCE</scope>
    <source>
        <strain evidence="1">YXFP-22015</strain>
    </source>
</reference>
<dbReference type="Proteomes" id="UP001163324">
    <property type="component" value="Chromosome 4"/>
</dbReference>
<organism evidence="1 2">
    <name type="scientific">Trichothecium roseum</name>
    <dbReference type="NCBI Taxonomy" id="47278"/>
    <lineage>
        <taxon>Eukaryota</taxon>
        <taxon>Fungi</taxon>
        <taxon>Dikarya</taxon>
        <taxon>Ascomycota</taxon>
        <taxon>Pezizomycotina</taxon>
        <taxon>Sordariomycetes</taxon>
        <taxon>Hypocreomycetidae</taxon>
        <taxon>Hypocreales</taxon>
        <taxon>Hypocreales incertae sedis</taxon>
        <taxon>Trichothecium</taxon>
    </lineage>
</organism>
<dbReference type="EMBL" id="CM047943">
    <property type="protein sequence ID" value="KAI9900864.1"/>
    <property type="molecule type" value="Genomic_DNA"/>
</dbReference>
<protein>
    <submittedName>
        <fullName evidence="1">Uncharacterized protein</fullName>
    </submittedName>
</protein>
<sequence>MDTFVIRTPCSSANIGPGFDVIGLALSIYLELHVTINRSKKTSSEPLNCKITYEGQGEGSDDISLDPQVNLITRVALYVLRCNDQRSFPVETHVHIKNPIPLGRGLGSSGAAVVAGAMLGKQVGGLSHITDDRLFDYCLMIERHPDNVGAALFGGFVGTYLKPLTPEDVARIEIPLSEVLPAPAGGVDTGEKPPDPPHGIGHHIKFPWTKEIKAIAIIPEFVVATHKAREVLPEKYSRPDVVYNLQRIALLPVALGQSPPDPELIHLAMQDKIHQPYRQTLIPGLTEIVTGMSPKTDDGFLGVCLSGAGPTILALATHNFDTIAAKIIGMLKQYNDDKKLECNWKLLEPAEGTTVTPS</sequence>